<dbReference type="EMBL" id="HBUF01452256">
    <property type="protein sequence ID" value="CAG6743695.1"/>
    <property type="molecule type" value="Transcribed_RNA"/>
</dbReference>
<sequence length="143" mass="15551">MYVLLCLFRPNSCVTPFCCLLACLLVISTSLISSSPIYLFAPQSSSSSSCMYLCAIVPIPSSYLTPTFAVCLPIGHFYPAHHPLLSIYSTYFVSSTKPLSQPTSQSSTAQQSMSSKTAVTCTKRVFLHPSVHPQGKVESTLWS</sequence>
<protein>
    <submittedName>
        <fullName evidence="1">Uncharacterized protein</fullName>
    </submittedName>
</protein>
<evidence type="ECO:0000313" key="1">
    <source>
        <dbReference type="EMBL" id="CAG6743695.1"/>
    </source>
</evidence>
<dbReference type="AlphaFoldDB" id="A0A8D8ZB07"/>
<organism evidence="1">
    <name type="scientific">Cacopsylla melanoneura</name>
    <dbReference type="NCBI Taxonomy" id="428564"/>
    <lineage>
        <taxon>Eukaryota</taxon>
        <taxon>Metazoa</taxon>
        <taxon>Ecdysozoa</taxon>
        <taxon>Arthropoda</taxon>
        <taxon>Hexapoda</taxon>
        <taxon>Insecta</taxon>
        <taxon>Pterygota</taxon>
        <taxon>Neoptera</taxon>
        <taxon>Paraneoptera</taxon>
        <taxon>Hemiptera</taxon>
        <taxon>Sternorrhyncha</taxon>
        <taxon>Psylloidea</taxon>
        <taxon>Psyllidae</taxon>
        <taxon>Psyllinae</taxon>
        <taxon>Cacopsylla</taxon>
    </lineage>
</organism>
<reference evidence="1" key="1">
    <citation type="submission" date="2021-05" db="EMBL/GenBank/DDBJ databases">
        <authorList>
            <person name="Alioto T."/>
            <person name="Alioto T."/>
            <person name="Gomez Garrido J."/>
        </authorList>
    </citation>
    <scope>NUCLEOTIDE SEQUENCE</scope>
</reference>
<proteinExistence type="predicted"/>
<accession>A0A8D8ZB07</accession>
<name>A0A8D8ZB07_9HEMI</name>